<sequence>MEKLLEKIFAIFLLLSIITALIMVIAQLLGLIILNGEFIIKVNDILLTPAIILAAIFSGVAFILGYFPKYKDKN</sequence>
<dbReference type="KEGG" id="sxy:BE24_00475"/>
<dbReference type="GeneID" id="45497803"/>
<dbReference type="KEGG" id="sxl:SXYLSMQ121_2159"/>
<accession>A0A5R9B585</accession>
<evidence type="ECO:0000313" key="2">
    <source>
        <dbReference type="Proteomes" id="UP000307747"/>
    </source>
</evidence>
<gene>
    <name evidence="1" type="ORF">FEZ53_00440</name>
</gene>
<reference evidence="1 2" key="1">
    <citation type="submission" date="2019-05" db="EMBL/GenBank/DDBJ databases">
        <title>The metagenome of a microbial culture collection derived from dairy environment covers the genomic content of the human microbiome.</title>
        <authorList>
            <person name="Roder T."/>
            <person name="Wuthrich D."/>
            <person name="Sattari Z."/>
            <person name="Von Ah U."/>
            <person name="Bar C."/>
            <person name="Ronchi F."/>
            <person name="Macpherson A.J."/>
            <person name="Ganal-Vonarburg S.C."/>
            <person name="Bruggmann R."/>
            <person name="Vergeres G."/>
        </authorList>
    </citation>
    <scope>NUCLEOTIDE SEQUENCE [LARGE SCALE GENOMIC DNA]</scope>
    <source>
        <strain evidence="1 2">FAM 20833</strain>
    </source>
</reference>
<protein>
    <submittedName>
        <fullName evidence="1">Uncharacterized protein</fullName>
    </submittedName>
</protein>
<dbReference type="RefSeq" id="WP_029377874.1">
    <property type="nucleotide sequence ID" value="NZ_BKAZ01000030.1"/>
</dbReference>
<dbReference type="OrthoDB" id="2892509at2"/>
<evidence type="ECO:0000313" key="1">
    <source>
        <dbReference type="EMBL" id="TLP90765.1"/>
    </source>
</evidence>
<name>A0A5R9B585_STAXY</name>
<organism evidence="1 2">
    <name type="scientific">Staphylococcus xylosus</name>
    <dbReference type="NCBI Taxonomy" id="1288"/>
    <lineage>
        <taxon>Bacteria</taxon>
        <taxon>Bacillati</taxon>
        <taxon>Bacillota</taxon>
        <taxon>Bacilli</taxon>
        <taxon>Bacillales</taxon>
        <taxon>Staphylococcaceae</taxon>
        <taxon>Staphylococcus</taxon>
    </lineage>
</organism>
<dbReference type="EMBL" id="VBTJ01000001">
    <property type="protein sequence ID" value="TLP90765.1"/>
    <property type="molecule type" value="Genomic_DNA"/>
</dbReference>
<dbReference type="AlphaFoldDB" id="A0A5R9B585"/>
<dbReference type="Proteomes" id="UP000307747">
    <property type="component" value="Unassembled WGS sequence"/>
</dbReference>
<comment type="caution">
    <text evidence="1">The sequence shown here is derived from an EMBL/GenBank/DDBJ whole genome shotgun (WGS) entry which is preliminary data.</text>
</comment>
<proteinExistence type="predicted"/>